<evidence type="ECO:0000256" key="3">
    <source>
        <dbReference type="ARBA" id="ARBA00022691"/>
    </source>
</evidence>
<dbReference type="PANTHER" id="PTHR43464:SF19">
    <property type="entry name" value="UBIQUINONE BIOSYNTHESIS O-METHYLTRANSFERASE, MITOCHONDRIAL"/>
    <property type="match status" value="1"/>
</dbReference>
<dbReference type="GO" id="GO:0032259">
    <property type="term" value="P:methylation"/>
    <property type="evidence" value="ECO:0007669"/>
    <property type="project" value="UniProtKB-KW"/>
</dbReference>
<organism evidence="4 5">
    <name type="scientific">Pistricoccus aurantiacus</name>
    <dbReference type="NCBI Taxonomy" id="1883414"/>
    <lineage>
        <taxon>Bacteria</taxon>
        <taxon>Pseudomonadati</taxon>
        <taxon>Pseudomonadota</taxon>
        <taxon>Gammaproteobacteria</taxon>
        <taxon>Oceanospirillales</taxon>
        <taxon>Halomonadaceae</taxon>
        <taxon>Pistricoccus</taxon>
    </lineage>
</organism>
<keyword evidence="1 4" id="KW-0489">Methyltransferase</keyword>
<keyword evidence="5" id="KW-1185">Reference proteome</keyword>
<dbReference type="CDD" id="cd02440">
    <property type="entry name" value="AdoMet_MTases"/>
    <property type="match status" value="1"/>
</dbReference>
<accession>A0A5B8SQM5</accession>
<name>A0A5B8SQM5_9GAMM</name>
<dbReference type="Pfam" id="PF05401">
    <property type="entry name" value="NodS"/>
    <property type="match status" value="1"/>
</dbReference>
<dbReference type="InterPro" id="IPR029063">
    <property type="entry name" value="SAM-dependent_MTases_sf"/>
</dbReference>
<dbReference type="RefSeq" id="WP_147183335.1">
    <property type="nucleotide sequence ID" value="NZ_CP042382.1"/>
</dbReference>
<sequence>MSFTPEDFARLYATHRDPWGYERHWYESRKRALTLAMLTRRHYPRIFEPGCSIGVLSEALVERCDAFLGWDVSASAIDAAKRRLQGYPQARLECHALPEAWPQGRFDLIVFSELGYFLDRAGLRRVIEQVSRSLAPDGELLACHWRHPIEGGELGGDEVHRQLARQLGLPCLARHREKDLLLELWSRDERSPARREGLI</sequence>
<protein>
    <submittedName>
        <fullName evidence="4">Class I SAM-dependent methyltransferase</fullName>
    </submittedName>
</protein>
<evidence type="ECO:0000256" key="2">
    <source>
        <dbReference type="ARBA" id="ARBA00022679"/>
    </source>
</evidence>
<proteinExistence type="predicted"/>
<dbReference type="KEGG" id="paur:FGL86_03725"/>
<keyword evidence="2 4" id="KW-0808">Transferase</keyword>
<evidence type="ECO:0000256" key="1">
    <source>
        <dbReference type="ARBA" id="ARBA00022603"/>
    </source>
</evidence>
<dbReference type="Gene3D" id="3.40.50.150">
    <property type="entry name" value="Vaccinia Virus protein VP39"/>
    <property type="match status" value="1"/>
</dbReference>
<gene>
    <name evidence="4" type="ORF">FGL86_03725</name>
</gene>
<keyword evidence="3" id="KW-0949">S-adenosyl-L-methionine</keyword>
<dbReference type="GO" id="GO:0008757">
    <property type="term" value="F:S-adenosylmethionine-dependent methyltransferase activity"/>
    <property type="evidence" value="ECO:0007669"/>
    <property type="project" value="InterPro"/>
</dbReference>
<evidence type="ECO:0000313" key="5">
    <source>
        <dbReference type="Proteomes" id="UP000321272"/>
    </source>
</evidence>
<reference evidence="4 5" key="1">
    <citation type="submission" date="2019-06" db="EMBL/GenBank/DDBJ databases">
        <title>Genome analyses of bacteria isolated from kimchi.</title>
        <authorList>
            <person name="Lee S."/>
            <person name="Ahn S."/>
            <person name="Roh S."/>
        </authorList>
    </citation>
    <scope>NUCLEOTIDE SEQUENCE [LARGE SCALE GENOMIC DNA]</scope>
    <source>
        <strain evidence="4 5">CBA4606</strain>
    </source>
</reference>
<dbReference type="GO" id="GO:0009312">
    <property type="term" value="P:oligosaccharide biosynthetic process"/>
    <property type="evidence" value="ECO:0007669"/>
    <property type="project" value="InterPro"/>
</dbReference>
<dbReference type="OrthoDB" id="116799at2"/>
<dbReference type="Proteomes" id="UP000321272">
    <property type="component" value="Chromosome"/>
</dbReference>
<evidence type="ECO:0000313" key="4">
    <source>
        <dbReference type="EMBL" id="QEA38267.1"/>
    </source>
</evidence>
<dbReference type="AlphaFoldDB" id="A0A5B8SQM5"/>
<dbReference type="PANTHER" id="PTHR43464">
    <property type="entry name" value="METHYLTRANSFERASE"/>
    <property type="match status" value="1"/>
</dbReference>
<dbReference type="InterPro" id="IPR008715">
    <property type="entry name" value="SAM-MeTfrase_NodS-like"/>
</dbReference>
<dbReference type="EMBL" id="CP042382">
    <property type="protein sequence ID" value="QEA38267.1"/>
    <property type="molecule type" value="Genomic_DNA"/>
</dbReference>
<dbReference type="SUPFAM" id="SSF53335">
    <property type="entry name" value="S-adenosyl-L-methionine-dependent methyltransferases"/>
    <property type="match status" value="1"/>
</dbReference>